<dbReference type="GO" id="GO:0016301">
    <property type="term" value="F:kinase activity"/>
    <property type="evidence" value="ECO:0007669"/>
    <property type="project" value="UniProtKB-KW"/>
</dbReference>
<feature type="domain" description="DUF4216" evidence="1">
    <location>
        <begin position="114"/>
        <end position="177"/>
    </location>
</feature>
<name>A0A5A7Q1U0_STRAF</name>
<gene>
    <name evidence="2" type="ORF">STAS_15365</name>
</gene>
<dbReference type="PANTHER" id="PTHR48258">
    <property type="entry name" value="DUF4218 DOMAIN-CONTAINING PROTEIN-RELATED"/>
    <property type="match status" value="1"/>
</dbReference>
<keyword evidence="2" id="KW-0808">Transferase</keyword>
<accession>A0A5A7Q1U0</accession>
<dbReference type="InterPro" id="IPR025312">
    <property type="entry name" value="DUF4216"/>
</dbReference>
<reference evidence="3" key="1">
    <citation type="journal article" date="2019" name="Curr. Biol.">
        <title>Genome Sequence of Striga asiatica Provides Insight into the Evolution of Plant Parasitism.</title>
        <authorList>
            <person name="Yoshida S."/>
            <person name="Kim S."/>
            <person name="Wafula E.K."/>
            <person name="Tanskanen J."/>
            <person name="Kim Y.M."/>
            <person name="Honaas L."/>
            <person name="Yang Z."/>
            <person name="Spallek T."/>
            <person name="Conn C.E."/>
            <person name="Ichihashi Y."/>
            <person name="Cheong K."/>
            <person name="Cui S."/>
            <person name="Der J.P."/>
            <person name="Gundlach H."/>
            <person name="Jiao Y."/>
            <person name="Hori C."/>
            <person name="Ishida J.K."/>
            <person name="Kasahara H."/>
            <person name="Kiba T."/>
            <person name="Kim M.S."/>
            <person name="Koo N."/>
            <person name="Laohavisit A."/>
            <person name="Lee Y.H."/>
            <person name="Lumba S."/>
            <person name="McCourt P."/>
            <person name="Mortimer J.C."/>
            <person name="Mutuku J.M."/>
            <person name="Nomura T."/>
            <person name="Sasaki-Sekimoto Y."/>
            <person name="Seto Y."/>
            <person name="Wang Y."/>
            <person name="Wakatake T."/>
            <person name="Sakakibara H."/>
            <person name="Demura T."/>
            <person name="Yamaguchi S."/>
            <person name="Yoneyama K."/>
            <person name="Manabe R.I."/>
            <person name="Nelson D.C."/>
            <person name="Schulman A.H."/>
            <person name="Timko M.P."/>
            <person name="dePamphilis C.W."/>
            <person name="Choi D."/>
            <person name="Shirasu K."/>
        </authorList>
    </citation>
    <scope>NUCLEOTIDE SEQUENCE [LARGE SCALE GENOMIC DNA]</scope>
    <source>
        <strain evidence="3">cv. UVA1</strain>
    </source>
</reference>
<dbReference type="AlphaFoldDB" id="A0A5A7Q1U0"/>
<dbReference type="PANTHER" id="PTHR48258:SF8">
    <property type="entry name" value="DUF4216 DOMAIN-CONTAINING PROTEIN"/>
    <property type="match status" value="1"/>
</dbReference>
<evidence type="ECO:0000313" key="3">
    <source>
        <dbReference type="Proteomes" id="UP000325081"/>
    </source>
</evidence>
<evidence type="ECO:0000313" key="2">
    <source>
        <dbReference type="EMBL" id="GER38826.1"/>
    </source>
</evidence>
<dbReference type="Pfam" id="PF13952">
    <property type="entry name" value="DUF4216"/>
    <property type="match status" value="1"/>
</dbReference>
<dbReference type="OrthoDB" id="1722527at2759"/>
<sequence length="245" mass="28948">MLKTRARDKQRKRWREAQQHSQEFMVWLKEKVGLDEHAPTHIRWLSLGPCDVARKYVGYCVNGYKFYTKERDAKCKTQNSGVSLIALTSSFASTKDRNPIVDEVSYYGAIQEIIEVDYWSCFSVVLFRCDWFCVETDDYGLTRVNFEKRCYVEDPFVLASQVHQVFYVEDPIEKGWHYAIKTLPKDFFDFVQTEETYFVEPYESPKDRMETTTNDNDDLSWCREDIPHTVVELDLDDTISEQTDI</sequence>
<proteinExistence type="predicted"/>
<protein>
    <submittedName>
        <fullName evidence="2">Xylulose kinase-2</fullName>
    </submittedName>
</protein>
<keyword evidence="2" id="KW-0418">Kinase</keyword>
<keyword evidence="3" id="KW-1185">Reference proteome</keyword>
<organism evidence="2 3">
    <name type="scientific">Striga asiatica</name>
    <name type="common">Asiatic witchweed</name>
    <name type="synonym">Buchnera asiatica</name>
    <dbReference type="NCBI Taxonomy" id="4170"/>
    <lineage>
        <taxon>Eukaryota</taxon>
        <taxon>Viridiplantae</taxon>
        <taxon>Streptophyta</taxon>
        <taxon>Embryophyta</taxon>
        <taxon>Tracheophyta</taxon>
        <taxon>Spermatophyta</taxon>
        <taxon>Magnoliopsida</taxon>
        <taxon>eudicotyledons</taxon>
        <taxon>Gunneridae</taxon>
        <taxon>Pentapetalae</taxon>
        <taxon>asterids</taxon>
        <taxon>lamiids</taxon>
        <taxon>Lamiales</taxon>
        <taxon>Orobanchaceae</taxon>
        <taxon>Buchnereae</taxon>
        <taxon>Striga</taxon>
    </lineage>
</organism>
<evidence type="ECO:0000259" key="1">
    <source>
        <dbReference type="Pfam" id="PF13952"/>
    </source>
</evidence>
<dbReference type="EMBL" id="BKCP01005528">
    <property type="protein sequence ID" value="GER38826.1"/>
    <property type="molecule type" value="Genomic_DNA"/>
</dbReference>
<dbReference type="Proteomes" id="UP000325081">
    <property type="component" value="Unassembled WGS sequence"/>
</dbReference>
<comment type="caution">
    <text evidence="2">The sequence shown here is derived from an EMBL/GenBank/DDBJ whole genome shotgun (WGS) entry which is preliminary data.</text>
</comment>